<dbReference type="GeneID" id="25740446"/>
<evidence type="ECO:0000256" key="4">
    <source>
        <dbReference type="ARBA" id="ARBA00022516"/>
    </source>
</evidence>
<dbReference type="InterPro" id="IPR009078">
    <property type="entry name" value="Ferritin-like_SF"/>
</dbReference>
<evidence type="ECO:0000256" key="6">
    <source>
        <dbReference type="ARBA" id="ARBA00022832"/>
    </source>
</evidence>
<comment type="similarity">
    <text evidence="2">Belongs to the fatty acid desaturase type 2 family.</text>
</comment>
<dbReference type="AlphaFoldDB" id="A0A0D2JMH2"/>
<reference evidence="13 14" key="1">
    <citation type="journal article" date="2013" name="BMC Genomics">
        <title>Reconstruction of the lipid metabolism for the microalga Monoraphidium neglectum from its genome sequence reveals characteristics suitable for biofuel production.</title>
        <authorList>
            <person name="Bogen C."/>
            <person name="Al-Dilaimi A."/>
            <person name="Albersmeier A."/>
            <person name="Wichmann J."/>
            <person name="Grundmann M."/>
            <person name="Rupp O."/>
            <person name="Lauersen K.J."/>
            <person name="Blifernez-Klassen O."/>
            <person name="Kalinowski J."/>
            <person name="Goesmann A."/>
            <person name="Mussgnug J.H."/>
            <person name="Kruse O."/>
        </authorList>
    </citation>
    <scope>NUCLEOTIDE SEQUENCE [LARGE SCALE GENOMIC DNA]</scope>
    <source>
        <strain evidence="13 14">SAG 48.87</strain>
    </source>
</reference>
<evidence type="ECO:0000256" key="7">
    <source>
        <dbReference type="ARBA" id="ARBA00022946"/>
    </source>
</evidence>
<dbReference type="InterPro" id="IPR005067">
    <property type="entry name" value="Fatty_acid_desaturase-2"/>
</dbReference>
<dbReference type="EC" id="1.14.19.2" evidence="13"/>
<keyword evidence="14" id="KW-1185">Reference proteome</keyword>
<protein>
    <submittedName>
        <fullName evidence="13">Syntaxin 5</fullName>
        <ecNumber evidence="13">1.14.19.2</ecNumber>
    </submittedName>
</protein>
<evidence type="ECO:0000256" key="8">
    <source>
        <dbReference type="ARBA" id="ARBA00023002"/>
    </source>
</evidence>
<dbReference type="GO" id="GO:0046872">
    <property type="term" value="F:metal ion binding"/>
    <property type="evidence" value="ECO:0007669"/>
    <property type="project" value="UniProtKB-KW"/>
</dbReference>
<comment type="subunit">
    <text evidence="3">Homodimer.</text>
</comment>
<name>A0A0D2JMH2_9CHLO</name>
<dbReference type="GO" id="GO:0016192">
    <property type="term" value="P:vesicle-mediated transport"/>
    <property type="evidence" value="ECO:0007669"/>
    <property type="project" value="InterPro"/>
</dbReference>
<gene>
    <name evidence="13" type="ORF">MNEG_7570</name>
</gene>
<dbReference type="Gene3D" id="1.10.620.20">
    <property type="entry name" value="Ribonucleotide Reductase, subunit A"/>
    <property type="match status" value="1"/>
</dbReference>
<dbReference type="STRING" id="145388.A0A0D2JMH2"/>
<feature type="region of interest" description="Disordered" evidence="12">
    <location>
        <begin position="477"/>
        <end position="515"/>
    </location>
</feature>
<dbReference type="KEGG" id="mng:MNEG_7570"/>
<dbReference type="PANTHER" id="PTHR31155">
    <property type="entry name" value="ACYL- ACYL-CARRIER-PROTEIN DESATURASE-RELATED"/>
    <property type="match status" value="1"/>
</dbReference>
<organism evidence="13 14">
    <name type="scientific">Monoraphidium neglectum</name>
    <dbReference type="NCBI Taxonomy" id="145388"/>
    <lineage>
        <taxon>Eukaryota</taxon>
        <taxon>Viridiplantae</taxon>
        <taxon>Chlorophyta</taxon>
        <taxon>core chlorophytes</taxon>
        <taxon>Chlorophyceae</taxon>
        <taxon>CS clade</taxon>
        <taxon>Sphaeropleales</taxon>
        <taxon>Selenastraceae</taxon>
        <taxon>Monoraphidium</taxon>
    </lineage>
</organism>
<feature type="region of interest" description="Disordered" evidence="12">
    <location>
        <begin position="153"/>
        <end position="217"/>
    </location>
</feature>
<feature type="compositionally biased region" description="Gly residues" evidence="12">
    <location>
        <begin position="171"/>
        <end position="204"/>
    </location>
</feature>
<dbReference type="SUPFAM" id="SSF47661">
    <property type="entry name" value="t-snare proteins"/>
    <property type="match status" value="2"/>
</dbReference>
<evidence type="ECO:0000256" key="5">
    <source>
        <dbReference type="ARBA" id="ARBA00022723"/>
    </source>
</evidence>
<evidence type="ECO:0000256" key="9">
    <source>
        <dbReference type="ARBA" id="ARBA00023004"/>
    </source>
</evidence>
<dbReference type="PANTHER" id="PTHR31155:SF9">
    <property type="entry name" value="STEAROYL-[ACYL-CARRIER-PROTEIN] 9-DESATURASE 7, CHLOROPLASTIC"/>
    <property type="match status" value="1"/>
</dbReference>
<evidence type="ECO:0000256" key="12">
    <source>
        <dbReference type="SAM" id="MobiDB-lite"/>
    </source>
</evidence>
<dbReference type="RefSeq" id="XP_013899412.1">
    <property type="nucleotide sequence ID" value="XM_014043958.1"/>
</dbReference>
<accession>A0A0D2JMH2</accession>
<dbReference type="InterPro" id="IPR012348">
    <property type="entry name" value="RNR-like"/>
</dbReference>
<keyword evidence="5" id="KW-0479">Metal-binding</keyword>
<dbReference type="InterPro" id="IPR010989">
    <property type="entry name" value="SNARE"/>
</dbReference>
<evidence type="ECO:0000313" key="14">
    <source>
        <dbReference type="Proteomes" id="UP000054498"/>
    </source>
</evidence>
<keyword evidence="10" id="KW-0443">Lipid metabolism</keyword>
<evidence type="ECO:0000256" key="3">
    <source>
        <dbReference type="ARBA" id="ARBA00011738"/>
    </source>
</evidence>
<dbReference type="Pfam" id="PF03405">
    <property type="entry name" value="FA_desaturase_2"/>
    <property type="match status" value="2"/>
</dbReference>
<dbReference type="GO" id="GO:0016020">
    <property type="term" value="C:membrane"/>
    <property type="evidence" value="ECO:0007669"/>
    <property type="project" value="InterPro"/>
</dbReference>
<dbReference type="GO" id="GO:0045300">
    <property type="term" value="F:stearoyl-[ACP] desaturase activity"/>
    <property type="evidence" value="ECO:0007669"/>
    <property type="project" value="UniProtKB-EC"/>
</dbReference>
<evidence type="ECO:0000256" key="2">
    <source>
        <dbReference type="ARBA" id="ARBA00008749"/>
    </source>
</evidence>
<keyword evidence="8 13" id="KW-0560">Oxidoreductase</keyword>
<dbReference type="OrthoDB" id="421009at2759"/>
<dbReference type="Proteomes" id="UP000054498">
    <property type="component" value="Unassembled WGS sequence"/>
</dbReference>
<keyword evidence="7" id="KW-0809">Transit peptide</keyword>
<keyword evidence="6" id="KW-0276">Fatty acid metabolism</keyword>
<dbReference type="GO" id="GO:0006633">
    <property type="term" value="P:fatty acid biosynthetic process"/>
    <property type="evidence" value="ECO:0007669"/>
    <property type="project" value="UniProtKB-KW"/>
</dbReference>
<keyword evidence="11" id="KW-0275">Fatty acid biosynthesis</keyword>
<evidence type="ECO:0000256" key="11">
    <source>
        <dbReference type="ARBA" id="ARBA00023160"/>
    </source>
</evidence>
<sequence length="577" mass="58890">MQATGDETGAQTHAWARWGRAWAAEEVRHGQLLSSWLYLSGRVDSRALQVTAQRLIAAGVDGGGLGADPYRLFALWALQEHASRVSHGNAARLAGYHGAAPLAQLLSAVASDEARHEAAAAAVVGKLLQADPEAALLALADVVTRGVVMPGARMDDGWHGRANARSASSSSGGGGGGGGGGDGGGDSSDGGGGDAQGSEGGGSGADPDAAVVGRGNGNAGGNGGSQLYRDYAAAADALGVFTVADHAAGLEQLLGAWEVPQLRVSGEAAAAQQLLMGLPQSIKRLGELQLERRLRDRRRGQGRSASFSWGASAGPYSQNGASSSAAHPARALVQQQSEFTKRASQIGLSIHKTSLKLQKLAQLAKRTSMFDDPSAEIEEMTGVIKHDIQLLNEGIAELQRLSARGGEAANRQTAAAAAAAAASAAVAAAAAAARPLLLLPPPGLVDAASVEVESAQWGGLEVLTLRTDNLKSHNERRQLFSSQPDSSSSFLERTPLLAGGDSSSGGGAGGSGRTAASLFGGQGGGQMQQQMVLQQQDGYLSSRAEALHSVEATIVELGSIFTQLADMWVVHTCMGVC</sequence>
<keyword evidence="9" id="KW-0408">Iron</keyword>
<evidence type="ECO:0000256" key="10">
    <source>
        <dbReference type="ARBA" id="ARBA00023098"/>
    </source>
</evidence>
<evidence type="ECO:0000313" key="13">
    <source>
        <dbReference type="EMBL" id="KIZ00393.1"/>
    </source>
</evidence>
<dbReference type="SUPFAM" id="SSF47240">
    <property type="entry name" value="Ferritin-like"/>
    <property type="match status" value="1"/>
</dbReference>
<evidence type="ECO:0000256" key="1">
    <source>
        <dbReference type="ARBA" id="ARBA00001954"/>
    </source>
</evidence>
<dbReference type="Gene3D" id="1.20.58.70">
    <property type="match status" value="1"/>
</dbReference>
<comment type="cofactor">
    <cofactor evidence="1">
        <name>Fe(2+)</name>
        <dbReference type="ChEBI" id="CHEBI:29033"/>
    </cofactor>
</comment>
<dbReference type="EMBL" id="KK101569">
    <property type="protein sequence ID" value="KIZ00393.1"/>
    <property type="molecule type" value="Genomic_DNA"/>
</dbReference>
<feature type="compositionally biased region" description="Gly residues" evidence="12">
    <location>
        <begin position="502"/>
        <end position="512"/>
    </location>
</feature>
<keyword evidence="4" id="KW-0444">Lipid biosynthesis</keyword>
<proteinExistence type="inferred from homology"/>